<dbReference type="Proteomes" id="UP000036947">
    <property type="component" value="Unassembled WGS sequence"/>
</dbReference>
<comment type="caution">
    <text evidence="4">The sequence shown here is derived from an EMBL/GenBank/DDBJ whole genome shotgun (WGS) entry which is preliminary data.</text>
</comment>
<dbReference type="SMART" id="SM00248">
    <property type="entry name" value="ANK"/>
    <property type="match status" value="8"/>
</dbReference>
<feature type="repeat" description="ANK" evidence="3">
    <location>
        <begin position="53"/>
        <end position="82"/>
    </location>
</feature>
<dbReference type="Gene3D" id="1.25.40.20">
    <property type="entry name" value="Ankyrin repeat-containing domain"/>
    <property type="match status" value="2"/>
</dbReference>
<proteinExistence type="predicted"/>
<dbReference type="PANTHER" id="PTHR24198">
    <property type="entry name" value="ANKYRIN REPEAT AND PROTEIN KINASE DOMAIN-CONTAINING PROTEIN"/>
    <property type="match status" value="1"/>
</dbReference>
<dbReference type="SUPFAM" id="SSF48403">
    <property type="entry name" value="Ankyrin repeat"/>
    <property type="match status" value="1"/>
</dbReference>
<sequence length="316" mass="33795">AVRGQHETVRCLLQHGANAAGSGGKLPLLHFEVAKLLLENGSDANYKTNWVITLLHCAASDGNCELIELLVTHGANTSTTNSDRQTPLALAFVRRRNQAAIALLEKDVDALGMTPLHLAVNVGNTELAKGLLARGADPLTQHLETGRTSLHLSANQNRAEIAQLLENGVPVKKTDFRGRTAIQLALGNSSTEVFQVLLELIADVNAAMTATGQSLLHETSNQGRPSIVQVLLANPDFDIDRRDGFGWTPLFHAARNGHALNSFPLSKEASSTYKDQCGLMPIFAAVRNGLGDATSVLLKATPASFQQSDGFGHTLF</sequence>
<dbReference type="Pfam" id="PF12796">
    <property type="entry name" value="Ank_2"/>
    <property type="match status" value="1"/>
</dbReference>
<evidence type="ECO:0000256" key="1">
    <source>
        <dbReference type="ARBA" id="ARBA00022737"/>
    </source>
</evidence>
<dbReference type="AlphaFoldDB" id="A0A0L0N2X2"/>
<dbReference type="EMBL" id="LFRF01000026">
    <property type="protein sequence ID" value="KND88381.1"/>
    <property type="molecule type" value="Genomic_DNA"/>
</dbReference>
<reference evidence="4 5" key="1">
    <citation type="journal article" date="2015" name="BMC Genomics">
        <title>The genome of the truffle-parasite Tolypocladium ophioglossoides and the evolution of antifungal peptaibiotics.</title>
        <authorList>
            <person name="Quandt C.A."/>
            <person name="Bushley K.E."/>
            <person name="Spatafora J.W."/>
        </authorList>
    </citation>
    <scope>NUCLEOTIDE SEQUENCE [LARGE SCALE GENOMIC DNA]</scope>
    <source>
        <strain evidence="4 5">CBS 100239</strain>
    </source>
</reference>
<dbReference type="PANTHER" id="PTHR24198:SF165">
    <property type="entry name" value="ANKYRIN REPEAT-CONTAINING PROTEIN-RELATED"/>
    <property type="match status" value="1"/>
</dbReference>
<feature type="repeat" description="ANK" evidence="3">
    <location>
        <begin position="177"/>
        <end position="209"/>
    </location>
</feature>
<dbReference type="PROSITE" id="PS50297">
    <property type="entry name" value="ANK_REP_REGION"/>
    <property type="match status" value="3"/>
</dbReference>
<dbReference type="PRINTS" id="PR01415">
    <property type="entry name" value="ANKYRIN"/>
</dbReference>
<dbReference type="PROSITE" id="PS50088">
    <property type="entry name" value="ANK_REPEAT"/>
    <property type="match status" value="3"/>
</dbReference>
<name>A0A0L0N2X2_TOLOC</name>
<feature type="non-terminal residue" evidence="4">
    <location>
        <position position="1"/>
    </location>
</feature>
<dbReference type="InterPro" id="IPR002110">
    <property type="entry name" value="Ankyrin_rpt"/>
</dbReference>
<evidence type="ECO:0000256" key="2">
    <source>
        <dbReference type="ARBA" id="ARBA00023043"/>
    </source>
</evidence>
<keyword evidence="1" id="KW-0677">Repeat</keyword>
<feature type="non-terminal residue" evidence="4">
    <location>
        <position position="316"/>
    </location>
</feature>
<feature type="repeat" description="ANK" evidence="3">
    <location>
        <begin position="111"/>
        <end position="137"/>
    </location>
</feature>
<dbReference type="InterPro" id="IPR036770">
    <property type="entry name" value="Ankyrin_rpt-contain_sf"/>
</dbReference>
<evidence type="ECO:0000313" key="5">
    <source>
        <dbReference type="Proteomes" id="UP000036947"/>
    </source>
</evidence>
<dbReference type="Pfam" id="PF13637">
    <property type="entry name" value="Ank_4"/>
    <property type="match status" value="1"/>
</dbReference>
<accession>A0A0L0N2X2</accession>
<keyword evidence="5" id="KW-1185">Reference proteome</keyword>
<dbReference type="STRING" id="1163406.A0A0L0N2X2"/>
<organism evidence="4 5">
    <name type="scientific">Tolypocladium ophioglossoides (strain CBS 100239)</name>
    <name type="common">Snaketongue truffleclub</name>
    <name type="synonym">Elaphocordyceps ophioglossoides</name>
    <dbReference type="NCBI Taxonomy" id="1163406"/>
    <lineage>
        <taxon>Eukaryota</taxon>
        <taxon>Fungi</taxon>
        <taxon>Dikarya</taxon>
        <taxon>Ascomycota</taxon>
        <taxon>Pezizomycotina</taxon>
        <taxon>Sordariomycetes</taxon>
        <taxon>Hypocreomycetidae</taxon>
        <taxon>Hypocreales</taxon>
        <taxon>Ophiocordycipitaceae</taxon>
        <taxon>Tolypocladium</taxon>
    </lineage>
</organism>
<evidence type="ECO:0000313" key="4">
    <source>
        <dbReference type="EMBL" id="KND88381.1"/>
    </source>
</evidence>
<gene>
    <name evidence="4" type="ORF">TOPH_07029</name>
</gene>
<protein>
    <submittedName>
        <fullName evidence="4">Ankyrin-1</fullName>
    </submittedName>
</protein>
<keyword evidence="2 3" id="KW-0040">ANK repeat</keyword>
<evidence type="ECO:0000256" key="3">
    <source>
        <dbReference type="PROSITE-ProRule" id="PRU00023"/>
    </source>
</evidence>
<dbReference type="OrthoDB" id="426293at2759"/>